<organism evidence="1 2">
    <name type="scientific">Irpex rosettiformis</name>
    <dbReference type="NCBI Taxonomy" id="378272"/>
    <lineage>
        <taxon>Eukaryota</taxon>
        <taxon>Fungi</taxon>
        <taxon>Dikarya</taxon>
        <taxon>Basidiomycota</taxon>
        <taxon>Agaricomycotina</taxon>
        <taxon>Agaricomycetes</taxon>
        <taxon>Polyporales</taxon>
        <taxon>Irpicaceae</taxon>
        <taxon>Irpex</taxon>
    </lineage>
</organism>
<protein>
    <submittedName>
        <fullName evidence="1">Uncharacterized protein</fullName>
    </submittedName>
</protein>
<proteinExistence type="predicted"/>
<keyword evidence="2" id="KW-1185">Reference proteome</keyword>
<sequence>MEDNRSVTTVTSAGRDASPVSLVMQSFPEFDHRGTIVKPFDVEGKRDSEFQDKLSKMVIELMLDFHAWSTSRPVHETETTADALEKEVNVIMEIEKEQEKTRQRLNEFVNRIKMALAALTGL</sequence>
<evidence type="ECO:0000313" key="1">
    <source>
        <dbReference type="EMBL" id="KAI0090337.1"/>
    </source>
</evidence>
<name>A0ACB8U7I5_9APHY</name>
<gene>
    <name evidence="1" type="ORF">BDY19DRAFT_939669</name>
</gene>
<dbReference type="EMBL" id="MU274908">
    <property type="protein sequence ID" value="KAI0090337.1"/>
    <property type="molecule type" value="Genomic_DNA"/>
</dbReference>
<reference evidence="1" key="1">
    <citation type="journal article" date="2021" name="Environ. Microbiol.">
        <title>Gene family expansions and transcriptome signatures uncover fungal adaptations to wood decay.</title>
        <authorList>
            <person name="Hage H."/>
            <person name="Miyauchi S."/>
            <person name="Viragh M."/>
            <person name="Drula E."/>
            <person name="Min B."/>
            <person name="Chaduli D."/>
            <person name="Navarro D."/>
            <person name="Favel A."/>
            <person name="Norest M."/>
            <person name="Lesage-Meessen L."/>
            <person name="Balint B."/>
            <person name="Merenyi Z."/>
            <person name="de Eugenio L."/>
            <person name="Morin E."/>
            <person name="Martinez A.T."/>
            <person name="Baldrian P."/>
            <person name="Stursova M."/>
            <person name="Martinez M.J."/>
            <person name="Novotny C."/>
            <person name="Magnuson J.K."/>
            <person name="Spatafora J.W."/>
            <person name="Maurice S."/>
            <person name="Pangilinan J."/>
            <person name="Andreopoulos W."/>
            <person name="LaButti K."/>
            <person name="Hundley H."/>
            <person name="Na H."/>
            <person name="Kuo A."/>
            <person name="Barry K."/>
            <person name="Lipzen A."/>
            <person name="Henrissat B."/>
            <person name="Riley R."/>
            <person name="Ahrendt S."/>
            <person name="Nagy L.G."/>
            <person name="Grigoriev I.V."/>
            <person name="Martin F."/>
            <person name="Rosso M.N."/>
        </authorList>
    </citation>
    <scope>NUCLEOTIDE SEQUENCE</scope>
    <source>
        <strain evidence="1">CBS 384.51</strain>
    </source>
</reference>
<accession>A0ACB8U7I5</accession>
<dbReference type="Proteomes" id="UP001055072">
    <property type="component" value="Unassembled WGS sequence"/>
</dbReference>
<comment type="caution">
    <text evidence="1">The sequence shown here is derived from an EMBL/GenBank/DDBJ whole genome shotgun (WGS) entry which is preliminary data.</text>
</comment>
<evidence type="ECO:0000313" key="2">
    <source>
        <dbReference type="Proteomes" id="UP001055072"/>
    </source>
</evidence>